<feature type="compositionally biased region" description="Low complexity" evidence="2">
    <location>
        <begin position="158"/>
        <end position="178"/>
    </location>
</feature>
<dbReference type="RefSeq" id="WP_216826490.1">
    <property type="nucleotide sequence ID" value="NZ_CAXIBR010000012.1"/>
</dbReference>
<dbReference type="Proteomes" id="UP000264006">
    <property type="component" value="Chromosome"/>
</dbReference>
<dbReference type="Pfam" id="PF05157">
    <property type="entry name" value="MshEN"/>
    <property type="match status" value="1"/>
</dbReference>
<accession>A0A346XW57</accession>
<dbReference type="Gene3D" id="3.30.450.90">
    <property type="match status" value="1"/>
</dbReference>
<gene>
    <name evidence="4" type="ORF">DVS28_a1763</name>
</gene>
<evidence type="ECO:0000256" key="1">
    <source>
        <dbReference type="ARBA" id="ARBA00006611"/>
    </source>
</evidence>
<keyword evidence="5" id="KW-1185">Reference proteome</keyword>
<dbReference type="Gene3D" id="3.30.300.160">
    <property type="entry name" value="Type II secretion system, protein E, N-terminal domain"/>
    <property type="match status" value="1"/>
</dbReference>
<feature type="compositionally biased region" description="Gly residues" evidence="2">
    <location>
        <begin position="196"/>
        <end position="207"/>
    </location>
</feature>
<evidence type="ECO:0000256" key="2">
    <source>
        <dbReference type="SAM" id="MobiDB-lite"/>
    </source>
</evidence>
<feature type="region of interest" description="Disordered" evidence="2">
    <location>
        <begin position="158"/>
        <end position="219"/>
    </location>
</feature>
<dbReference type="Pfam" id="PF00437">
    <property type="entry name" value="T2SSE"/>
    <property type="match status" value="1"/>
</dbReference>
<dbReference type="NCBIfam" id="TIGR01420">
    <property type="entry name" value="pilT_fam"/>
    <property type="match status" value="1"/>
</dbReference>
<dbReference type="KEGG" id="euz:DVS28_a1763"/>
<dbReference type="InterPro" id="IPR050921">
    <property type="entry name" value="T4SS_GSP_E_ATPase"/>
</dbReference>
<dbReference type="EMBL" id="CP031165">
    <property type="protein sequence ID" value="AXV06454.1"/>
    <property type="molecule type" value="Genomic_DNA"/>
</dbReference>
<evidence type="ECO:0000313" key="4">
    <source>
        <dbReference type="EMBL" id="AXV06454.1"/>
    </source>
</evidence>
<dbReference type="GO" id="GO:0005524">
    <property type="term" value="F:ATP binding"/>
    <property type="evidence" value="ECO:0007669"/>
    <property type="project" value="InterPro"/>
</dbReference>
<dbReference type="InterPro" id="IPR027417">
    <property type="entry name" value="P-loop_NTPase"/>
</dbReference>
<dbReference type="PROSITE" id="PS00662">
    <property type="entry name" value="T2SP_E"/>
    <property type="match status" value="1"/>
</dbReference>
<name>A0A346XW57_9ACTN</name>
<dbReference type="Gene3D" id="1.10.40.70">
    <property type="match status" value="1"/>
</dbReference>
<evidence type="ECO:0000259" key="3">
    <source>
        <dbReference type="PROSITE" id="PS00662"/>
    </source>
</evidence>
<dbReference type="InterPro" id="IPR006321">
    <property type="entry name" value="PilT/PilU"/>
</dbReference>
<proteinExistence type="inferred from homology"/>
<dbReference type="GO" id="GO:0016887">
    <property type="term" value="F:ATP hydrolysis activity"/>
    <property type="evidence" value="ECO:0007669"/>
    <property type="project" value="InterPro"/>
</dbReference>
<dbReference type="SMART" id="SM00382">
    <property type="entry name" value="AAA"/>
    <property type="match status" value="1"/>
</dbReference>
<sequence>MSQGLGQVLVQQGLLTPESLATAERAQVEHGMSLGKALVQMQMVSESQIVEAVATTIGMPFVDASPGFVDPMAAGLMPRDIAREMLALPVQFGEGNSVLVALADPANTAALARVTAITGLEAHAALAVRDTLLGAIEHLADASDAAVGAAAAPVSSPGGLFREGPANGAPATPGPANGRHATGQAPAVEAPNGHGDFNGGGPIGGSTNGHANGNGSADGTYAGLSPADLLDASAPAEEGPRLAYEEELVLDLDAALTELISRGGSDLHLTAGIPPAVRVHGELEHLAGYPVCEPDMLRNALYSIMTQKQREAFENELELDMSYTLPGQGRFRVNVFQQRESIGSVMRMIPFEIKPLEDLGVPAQVSNFAFMPRGLVLVTGPTGSGKSTTLASIIDIINRERASHIMTVEDPIEFLHSHKKSVVNQRELGTDTHSFAQALKHVLRQDPDVILVGEMRDLETIQLAITAAETGHLVFGTLHTQDAPQTVDRVIDVFPPHQQEQVRVMLATALNGVVTQQLLKRSDGQGRAVAVEIMVATSAIRNLIREGKTHQMYSSIQAGKQHGMVAMDQSLADLVNKGIITYNHALERCASVPDFNRLCGRA</sequence>
<dbReference type="Gene3D" id="3.40.50.300">
    <property type="entry name" value="P-loop containing nucleotide triphosphate hydrolases"/>
    <property type="match status" value="1"/>
</dbReference>
<dbReference type="InterPro" id="IPR003593">
    <property type="entry name" value="AAA+_ATPase"/>
</dbReference>
<dbReference type="InterPro" id="IPR007831">
    <property type="entry name" value="T2SS_GspE_N"/>
</dbReference>
<dbReference type="InterPro" id="IPR001482">
    <property type="entry name" value="T2SS/T4SS_dom"/>
</dbReference>
<dbReference type="PANTHER" id="PTHR30486">
    <property type="entry name" value="TWITCHING MOTILITY PROTEIN PILT"/>
    <property type="match status" value="1"/>
</dbReference>
<comment type="similarity">
    <text evidence="1">Belongs to the GSP E family.</text>
</comment>
<dbReference type="SUPFAM" id="SSF52540">
    <property type="entry name" value="P-loop containing nucleoside triphosphate hydrolases"/>
    <property type="match status" value="1"/>
</dbReference>
<reference evidence="4 5" key="1">
    <citation type="submission" date="2018-09" db="EMBL/GenBank/DDBJ databases">
        <title>Complete genome sequence of Euzebya sp. DY32-46 isolated from seawater of Pacific Ocean.</title>
        <authorList>
            <person name="Xu L."/>
            <person name="Wu Y.-H."/>
            <person name="Xu X.-W."/>
        </authorList>
    </citation>
    <scope>NUCLEOTIDE SEQUENCE [LARGE SCALE GENOMIC DNA]</scope>
    <source>
        <strain evidence="4 5">DY32-46</strain>
    </source>
</reference>
<feature type="domain" description="Bacterial type II secretion system protein E" evidence="3">
    <location>
        <begin position="443"/>
        <end position="457"/>
    </location>
</feature>
<organism evidence="4 5">
    <name type="scientific">Euzebya pacifica</name>
    <dbReference type="NCBI Taxonomy" id="1608957"/>
    <lineage>
        <taxon>Bacteria</taxon>
        <taxon>Bacillati</taxon>
        <taxon>Actinomycetota</taxon>
        <taxon>Nitriliruptoria</taxon>
        <taxon>Euzebyales</taxon>
    </lineage>
</organism>
<dbReference type="CDD" id="cd01131">
    <property type="entry name" value="PilT"/>
    <property type="match status" value="1"/>
</dbReference>
<protein>
    <submittedName>
        <fullName evidence="4">Twitching motility protein PilT</fullName>
    </submittedName>
</protein>
<dbReference type="InterPro" id="IPR037257">
    <property type="entry name" value="T2SS_E_N_sf"/>
</dbReference>
<dbReference type="AlphaFoldDB" id="A0A346XW57"/>
<dbReference type="SUPFAM" id="SSF160246">
    <property type="entry name" value="EspE N-terminal domain-like"/>
    <property type="match status" value="1"/>
</dbReference>
<evidence type="ECO:0000313" key="5">
    <source>
        <dbReference type="Proteomes" id="UP000264006"/>
    </source>
</evidence>